<organism evidence="6">
    <name type="scientific">freshwater metagenome</name>
    <dbReference type="NCBI Taxonomy" id="449393"/>
    <lineage>
        <taxon>unclassified sequences</taxon>
        <taxon>metagenomes</taxon>
        <taxon>ecological metagenomes</taxon>
    </lineage>
</organism>
<comment type="cofactor">
    <cofactor evidence="1">
        <name>FAD</name>
        <dbReference type="ChEBI" id="CHEBI:57692"/>
    </cofactor>
</comment>
<dbReference type="InterPro" id="IPR006050">
    <property type="entry name" value="DNA_photolyase_N"/>
</dbReference>
<protein>
    <submittedName>
        <fullName evidence="6">Unannotated protein</fullName>
    </submittedName>
</protein>
<dbReference type="EMBL" id="CAFBNE010000011">
    <property type="protein sequence ID" value="CAB4935353.1"/>
    <property type="molecule type" value="Genomic_DNA"/>
</dbReference>
<accession>A0A6J7IW43</accession>
<dbReference type="GO" id="GO:0003677">
    <property type="term" value="F:DNA binding"/>
    <property type="evidence" value="ECO:0007669"/>
    <property type="project" value="TreeGrafter"/>
</dbReference>
<evidence type="ECO:0000259" key="5">
    <source>
        <dbReference type="PROSITE" id="PS51645"/>
    </source>
</evidence>
<dbReference type="Gene3D" id="1.10.579.10">
    <property type="entry name" value="DNA Cyclobutane Dipyrimidine Photolyase, subunit A, domain 3"/>
    <property type="match status" value="1"/>
</dbReference>
<evidence type="ECO:0000256" key="1">
    <source>
        <dbReference type="ARBA" id="ARBA00001974"/>
    </source>
</evidence>
<evidence type="ECO:0000256" key="3">
    <source>
        <dbReference type="ARBA" id="ARBA00022827"/>
    </source>
</evidence>
<dbReference type="PANTHER" id="PTHR11455">
    <property type="entry name" value="CRYPTOCHROME"/>
    <property type="match status" value="1"/>
</dbReference>
<dbReference type="GO" id="GO:0003904">
    <property type="term" value="F:deoxyribodipyrimidine photo-lyase activity"/>
    <property type="evidence" value="ECO:0007669"/>
    <property type="project" value="TreeGrafter"/>
</dbReference>
<evidence type="ECO:0000256" key="2">
    <source>
        <dbReference type="ARBA" id="ARBA00022630"/>
    </source>
</evidence>
<evidence type="ECO:0000256" key="4">
    <source>
        <dbReference type="SAM" id="MobiDB-lite"/>
    </source>
</evidence>
<name>A0A6J7IW43_9ZZZZ</name>
<dbReference type="Pfam" id="PF00875">
    <property type="entry name" value="DNA_photolyase"/>
    <property type="match status" value="1"/>
</dbReference>
<dbReference type="SUPFAM" id="SSF52425">
    <property type="entry name" value="Cryptochrome/photolyase, N-terminal domain"/>
    <property type="match status" value="1"/>
</dbReference>
<dbReference type="SUPFAM" id="SSF48173">
    <property type="entry name" value="Cryptochrome/photolyase FAD-binding domain"/>
    <property type="match status" value="1"/>
</dbReference>
<dbReference type="Gene3D" id="3.40.50.620">
    <property type="entry name" value="HUPs"/>
    <property type="match status" value="1"/>
</dbReference>
<keyword evidence="2" id="KW-0285">Flavoprotein</keyword>
<dbReference type="InterPro" id="IPR014729">
    <property type="entry name" value="Rossmann-like_a/b/a_fold"/>
</dbReference>
<proteinExistence type="predicted"/>
<evidence type="ECO:0000313" key="6">
    <source>
        <dbReference type="EMBL" id="CAB4935353.1"/>
    </source>
</evidence>
<feature type="compositionally biased region" description="Basic residues" evidence="4">
    <location>
        <begin position="475"/>
        <end position="486"/>
    </location>
</feature>
<dbReference type="InterPro" id="IPR036134">
    <property type="entry name" value="Crypto/Photolyase_FAD-like_sf"/>
</dbReference>
<dbReference type="GO" id="GO:0009416">
    <property type="term" value="P:response to light stimulus"/>
    <property type="evidence" value="ECO:0007669"/>
    <property type="project" value="TreeGrafter"/>
</dbReference>
<dbReference type="PRINTS" id="PR00147">
    <property type="entry name" value="DNAPHOTLYASE"/>
</dbReference>
<keyword evidence="3" id="KW-0274">FAD</keyword>
<dbReference type="PANTHER" id="PTHR11455:SF9">
    <property type="entry name" value="CRYPTOCHROME CIRCADIAN CLOCK 5 ISOFORM X1"/>
    <property type="match status" value="1"/>
</dbReference>
<sequence length="486" mass="54551">MGRPDVQVVWFKRDLRVRDHASLTAAVDTGAPVLPLYVIEPSLVAHPHTSPRHVELVLDGLTDLRESLAALGAPLVVRVGEVVAVLEDLSTQVAIEAVHSHEEFGILATWERDRAVAAWCRGRGVRYLEHRQSGAMRGLTSRDTWSRQRLALFNLPLHRMPSAVRPTAVALGPIPEMRDLGMAAETMVYRQRGGERAGREVMRTWLTERIPGYERHLSSPVSGWSGCSRLSVHLALGTVSAREVHARVQARKSEPASPRFSLNAFEERLAWRDHFTQKLEDAPNIERSALHSAFDSLRPATANTQALAAFVEGQTGYPMVDAVLRSLAATGWTTFRMRSMITSFASYDLWLPWQESGRVLARWFTDYDPGIHWPQIQMQSGVTGMNALRIYDPVKQQLDHDPTGEFVRRWVPELRDVPDSLLATPWLVATDERHDYPDPIVDHAAAVAQAKRRIGAVRSQIRGDGSTRALLERHGSRRPPPARRRR</sequence>
<dbReference type="PROSITE" id="PS51645">
    <property type="entry name" value="PHR_CRY_ALPHA_BETA"/>
    <property type="match status" value="1"/>
</dbReference>
<dbReference type="InterPro" id="IPR002081">
    <property type="entry name" value="Cryptochrome/DNA_photolyase_1"/>
</dbReference>
<dbReference type="Pfam" id="PF03441">
    <property type="entry name" value="FAD_binding_7"/>
    <property type="match status" value="1"/>
</dbReference>
<feature type="domain" description="Photolyase/cryptochrome alpha/beta" evidence="5">
    <location>
        <begin position="5"/>
        <end position="135"/>
    </location>
</feature>
<dbReference type="InterPro" id="IPR005101">
    <property type="entry name" value="Cryptochr/Photolyase_FAD-bd"/>
</dbReference>
<reference evidence="6" key="1">
    <citation type="submission" date="2020-05" db="EMBL/GenBank/DDBJ databases">
        <authorList>
            <person name="Chiriac C."/>
            <person name="Salcher M."/>
            <person name="Ghai R."/>
            <person name="Kavagutti S V."/>
        </authorList>
    </citation>
    <scope>NUCLEOTIDE SEQUENCE</scope>
</reference>
<dbReference type="AlphaFoldDB" id="A0A6J7IW43"/>
<dbReference type="GO" id="GO:0071949">
    <property type="term" value="F:FAD binding"/>
    <property type="evidence" value="ECO:0007669"/>
    <property type="project" value="TreeGrafter"/>
</dbReference>
<dbReference type="Gene3D" id="1.25.40.80">
    <property type="match status" value="1"/>
</dbReference>
<gene>
    <name evidence="6" type="ORF">UFOPK3772_00527</name>
</gene>
<dbReference type="InterPro" id="IPR036155">
    <property type="entry name" value="Crypto/Photolyase_N_sf"/>
</dbReference>
<feature type="region of interest" description="Disordered" evidence="4">
    <location>
        <begin position="465"/>
        <end position="486"/>
    </location>
</feature>